<sequence>MEVETSAQAEPEIHEDNEFAQTVVDVEAFALQNSAINSDAEQLIDHSDDEEMLLDDAQRDCNTTKKGRFESISNLN</sequence>
<accession>A0A915IC59</accession>
<keyword evidence="1" id="KW-1185">Reference proteome</keyword>
<proteinExistence type="predicted"/>
<dbReference type="AlphaFoldDB" id="A0A915IC59"/>
<dbReference type="WBParaSite" id="nRc.2.0.1.t11769-RA">
    <property type="protein sequence ID" value="nRc.2.0.1.t11769-RA"/>
    <property type="gene ID" value="nRc.2.0.1.g11769"/>
</dbReference>
<protein>
    <submittedName>
        <fullName evidence="2">Uncharacterized protein</fullName>
    </submittedName>
</protein>
<reference evidence="2" key="1">
    <citation type="submission" date="2022-11" db="UniProtKB">
        <authorList>
            <consortium name="WormBaseParasite"/>
        </authorList>
    </citation>
    <scope>IDENTIFICATION</scope>
</reference>
<dbReference type="Proteomes" id="UP000887565">
    <property type="component" value="Unplaced"/>
</dbReference>
<name>A0A915IC59_ROMCU</name>
<evidence type="ECO:0000313" key="2">
    <source>
        <dbReference type="WBParaSite" id="nRc.2.0.1.t11769-RA"/>
    </source>
</evidence>
<organism evidence="1 2">
    <name type="scientific">Romanomermis culicivorax</name>
    <name type="common">Nematode worm</name>
    <dbReference type="NCBI Taxonomy" id="13658"/>
    <lineage>
        <taxon>Eukaryota</taxon>
        <taxon>Metazoa</taxon>
        <taxon>Ecdysozoa</taxon>
        <taxon>Nematoda</taxon>
        <taxon>Enoplea</taxon>
        <taxon>Dorylaimia</taxon>
        <taxon>Mermithida</taxon>
        <taxon>Mermithoidea</taxon>
        <taxon>Mermithidae</taxon>
        <taxon>Romanomermis</taxon>
    </lineage>
</organism>
<evidence type="ECO:0000313" key="1">
    <source>
        <dbReference type="Proteomes" id="UP000887565"/>
    </source>
</evidence>